<keyword evidence="2" id="KW-1185">Reference proteome</keyword>
<proteinExistence type="predicted"/>
<dbReference type="OrthoDB" id="2178790at2"/>
<comment type="caution">
    <text evidence="1">The sequence shown here is derived from an EMBL/GenBank/DDBJ whole genome shotgun (WGS) entry which is preliminary data.</text>
</comment>
<name>A0A9Q5JGA8_9LACT</name>
<dbReference type="EMBL" id="MKIQ01000027">
    <property type="protein sequence ID" value="OFI46770.1"/>
    <property type="molecule type" value="Genomic_DNA"/>
</dbReference>
<reference evidence="2" key="1">
    <citation type="submission" date="2016-09" db="EMBL/GenBank/DDBJ databases">
        <title>Draft genome sequence of a novel species of the family Streptococcaceae isolated from flowers.</title>
        <authorList>
            <person name="Chuah L.-O."/>
            <person name="Yap K.-P."/>
            <person name="Thong K.L."/>
            <person name="Liong M.T."/>
            <person name="Ahmad R."/>
            <person name="Rusul G."/>
        </authorList>
    </citation>
    <scope>NUCLEOTIDE SEQUENCE [LARGE SCALE GENOMIC DNA]</scope>
    <source>
        <strain evidence="2">HibF3</strain>
    </source>
</reference>
<dbReference type="Proteomes" id="UP000177273">
    <property type="component" value="Unassembled WGS sequence"/>
</dbReference>
<evidence type="ECO:0000313" key="1">
    <source>
        <dbReference type="EMBL" id="OFI46770.1"/>
    </source>
</evidence>
<organism evidence="1 2">
    <name type="scientific">Floricoccus penangensis</name>
    <dbReference type="NCBI Taxonomy" id="1859475"/>
    <lineage>
        <taxon>Bacteria</taxon>
        <taxon>Bacillati</taxon>
        <taxon>Bacillota</taxon>
        <taxon>Bacilli</taxon>
        <taxon>Lactobacillales</taxon>
        <taxon>Streptococcaceae</taxon>
        <taxon>Floricoccus</taxon>
    </lineage>
</organism>
<dbReference type="RefSeq" id="WP_070787903.1">
    <property type="nucleotide sequence ID" value="NZ_MKIQ01000027.1"/>
</dbReference>
<evidence type="ECO:0000313" key="2">
    <source>
        <dbReference type="Proteomes" id="UP000177273"/>
    </source>
</evidence>
<dbReference type="AlphaFoldDB" id="A0A9Q5JGA8"/>
<sequence length="282" mass="31431">MGCSSCGQNNNVSTYTSNASISVASDNSDKISIDTNKAWQQISNGDSSFCLNEINEEICKNIAADNGIHPYKGKSNSSCDDMNALNDYGLGTVMNDLNSLSLCDINSWKCIFVKLISWLWNMNKAMICFICGTIGTIACQNKKIDLIIQSFGEKGLPTPTTIFDGGLDGVAQNSYSFPNYDDFDSVEIEWRSGSSRGIQKFAIESLKSDNAHLYVGNMNDEIDEDYTYEAFTRLENGNVLSIDKMHTKIDTEQGKIFRWENNGIFICKIIAYKYIKPQDIKC</sequence>
<accession>A0A9Q5JGA8</accession>
<protein>
    <submittedName>
        <fullName evidence="1">Uncharacterized protein</fullName>
    </submittedName>
</protein>
<gene>
    <name evidence="1" type="ORF">BG262_02940</name>
</gene>